<dbReference type="AlphaFoldDB" id="A0A3B1CMJ4"/>
<gene>
    <name evidence="1" type="ORF">MNBD_NITROSPINAE04-628</name>
</gene>
<reference evidence="1" key="1">
    <citation type="submission" date="2018-06" db="EMBL/GenBank/DDBJ databases">
        <authorList>
            <person name="Zhirakovskaya E."/>
        </authorList>
    </citation>
    <scope>NUCLEOTIDE SEQUENCE</scope>
</reference>
<sequence length="286" mass="31597">MIRRTVFFQRGFALKALQSAVLFFVMAALLGGGSIQAASGEKTIFFYNPESNVNNFASLKKNMDNYLLKFGKYQFQPFGDRATFEKHALAKGGGVYLVSSWHYKMLKEKMALKPLLVGVYKSKSIQRAVLTSKPVIRDLKSLKGRTLAAAGEEKLAKNILRSMLGGDKKDIIDTITLLTVPKDIDALMAVGFGMAECALTSERSLSKLKSLNPKQYKALNKLAKGGEELLPIVAALESQANSEATKKLVRIIEDMPKSSDGSRKLKMLGLDGWKRIDKPEMAILDR</sequence>
<dbReference type="EMBL" id="UOGA01000292">
    <property type="protein sequence ID" value="VAX25214.1"/>
    <property type="molecule type" value="Genomic_DNA"/>
</dbReference>
<organism evidence="1">
    <name type="scientific">hydrothermal vent metagenome</name>
    <dbReference type="NCBI Taxonomy" id="652676"/>
    <lineage>
        <taxon>unclassified sequences</taxon>
        <taxon>metagenomes</taxon>
        <taxon>ecological metagenomes</taxon>
    </lineage>
</organism>
<dbReference type="Pfam" id="PF12974">
    <property type="entry name" value="Phosphonate-bd"/>
    <property type="match status" value="1"/>
</dbReference>
<proteinExistence type="predicted"/>
<evidence type="ECO:0008006" key="2">
    <source>
        <dbReference type="Google" id="ProtNLM"/>
    </source>
</evidence>
<evidence type="ECO:0000313" key="1">
    <source>
        <dbReference type="EMBL" id="VAX25214.1"/>
    </source>
</evidence>
<protein>
    <recommendedName>
        <fullName evidence="2">Solute-binding protein family 3/N-terminal domain-containing protein</fullName>
    </recommendedName>
</protein>
<accession>A0A3B1CMJ4</accession>
<name>A0A3B1CMJ4_9ZZZZ</name>